<evidence type="ECO:0000259" key="1">
    <source>
        <dbReference type="PROSITE" id="PS51194"/>
    </source>
</evidence>
<gene>
    <name evidence="2" type="ORF">AZE34_07215</name>
    <name evidence="4" type="ORF">FOB69_03190</name>
    <name evidence="3" type="ORF">J7T32_008515</name>
</gene>
<dbReference type="InterPro" id="IPR027417">
    <property type="entry name" value="P-loop_NTPase"/>
</dbReference>
<protein>
    <submittedName>
        <fullName evidence="3 4">Helicase</fullName>
    </submittedName>
</protein>
<dbReference type="RefSeq" id="WP_017175021.1">
    <property type="nucleotide sequence ID" value="NZ_CP014567.1"/>
</dbReference>
<reference evidence="2" key="1">
    <citation type="submission" date="2016-02" db="EMBL/GenBank/DDBJ databases">
        <title>Genomic sequence of a clinical Staphylococcus hominis isolate.</title>
        <authorList>
            <person name="McClure J.M."/>
            <person name="Zhang K."/>
        </authorList>
    </citation>
    <scope>NUCLEOTIDE SEQUENCE</scope>
    <source>
        <strain evidence="2">C34847</strain>
    </source>
</reference>
<keyword evidence="3" id="KW-0347">Helicase</keyword>
<evidence type="ECO:0000313" key="4">
    <source>
        <dbReference type="EMBL" id="QKQ28671.1"/>
    </source>
</evidence>
<evidence type="ECO:0000313" key="6">
    <source>
        <dbReference type="Proteomes" id="UP000665944"/>
    </source>
</evidence>
<dbReference type="InterPro" id="IPR001650">
    <property type="entry name" value="Helicase_C-like"/>
</dbReference>
<dbReference type="Gene3D" id="3.40.50.300">
    <property type="entry name" value="P-loop containing nucleotide triphosphate hydrolases"/>
    <property type="match status" value="2"/>
</dbReference>
<evidence type="ECO:0000313" key="2">
    <source>
        <dbReference type="EMBL" id="AVI06556.1"/>
    </source>
</evidence>
<accession>A0A3S7GZH6</accession>
<keyword evidence="3" id="KW-0378">Hydrolase</keyword>
<dbReference type="SUPFAM" id="SSF52540">
    <property type="entry name" value="P-loop containing nucleoside triphosphate hydrolases"/>
    <property type="match status" value="1"/>
</dbReference>
<dbReference type="GO" id="GO:0004386">
    <property type="term" value="F:helicase activity"/>
    <property type="evidence" value="ECO:0007669"/>
    <property type="project" value="UniProtKB-KW"/>
</dbReference>
<keyword evidence="3" id="KW-0067">ATP-binding</keyword>
<reference evidence="3 6" key="3">
    <citation type="submission" date="2022-06" db="EMBL/GenBank/DDBJ databases">
        <title>Staphylococcus hominis ShoR14 genome sequence.</title>
        <authorList>
            <person name="Yeo C.C."/>
            <person name="Chew C.H."/>
            <person name="Che Hamzah A.M."/>
            <person name="Al-Trad E.I."/>
        </authorList>
    </citation>
    <scope>NUCLEOTIDE SEQUENCE [LARGE SCALE GENOMIC DNA]</scope>
    <source>
        <strain evidence="3 6">ShoR14</strain>
    </source>
</reference>
<reference evidence="4 5" key="2">
    <citation type="submission" date="2019-09" db="EMBL/GenBank/DDBJ databases">
        <title>FDA dAtabase for Regulatory Grade micrObial Sequences (FDA-ARGOS): Supporting development and validation of Infectious Disease Dx tests.</title>
        <authorList>
            <person name="Sciortino C."/>
            <person name="Tallon L."/>
            <person name="Sadzewicz L."/>
            <person name="Vavikolanu K."/>
            <person name="Mehta A."/>
            <person name="Aluvathingal J."/>
            <person name="Nadendla S."/>
            <person name="Nandy P."/>
            <person name="Geyer C."/>
            <person name="Yan Y."/>
            <person name="Sichtig H."/>
        </authorList>
    </citation>
    <scope>NUCLEOTIDE SEQUENCE [LARGE SCALE GENOMIC DNA]</scope>
    <source>
        <strain evidence="4 5">FDAARGOS_661</strain>
    </source>
</reference>
<proteinExistence type="predicted"/>
<name>A0A3S7GZH6_STAHO</name>
<dbReference type="Proteomes" id="UP000509636">
    <property type="component" value="Chromosome"/>
</dbReference>
<evidence type="ECO:0000313" key="5">
    <source>
        <dbReference type="Proteomes" id="UP000509636"/>
    </source>
</evidence>
<evidence type="ECO:0000313" key="3">
    <source>
        <dbReference type="EMBL" id="MCM5672782.1"/>
    </source>
</evidence>
<dbReference type="EMBL" id="CP054550">
    <property type="protein sequence ID" value="QKQ28671.1"/>
    <property type="molecule type" value="Genomic_DNA"/>
</dbReference>
<sequence>MEDILRKNIESRELIIQSLKEEMIGPLDFSKNMIDIIDEHTLEKDIKGKNFAYKNNGRLEEIFIDGQPSKKYATGLLYPSIKETIEDTLEEEIDLNVGDTEEDNDENVSFVSENYANNRQTTMGLTFAVPIEAENLEIEFQCGVYNEYKDFNKNLQSSFKYGSSWWLRKSLNQKINLNLKEEEGYRILKRELLNDKNKIESNYKINVYSNVRNINNDVKIVTITVENISTTTQVEEGILFQCELKSHIIDSYFSPYPKPSDMQAKVTEEDLKFEMLYSNEKNFAFGHDCSVTWDKNQINHLKEISTTFIPEYEIKSMTPDIKVEGKTIEIKHADIIASKSYEDLHQIFRPLINGYDKWIKEKEKENVKVSYKKIKEKNILELKRALKRMKKGLALLKDELIFDCFKLCNLAMLMQMNNGKKVREITGKSKFSDDMNLNGFDRLNLDSFEKLSVTVEKEIENKNKAFTNCKWRAFQIAFLLQSIEAITNKNSSDREIVDLIWFPTGGGKTEAYLAVSAFSALYRRVKDKNDVGVDTFMRYTLRLLTVDQFQRAARLIISLEYIRRRKVDMLGEKEYSIGLWVGGDTTPNNFEQAKKQFNEIIKNKKKKKFIVTSCPWCGAEIKPIKLEKNTIYQGISIESTLKCSCPDEKCEFENKLPIYFIDEDIYENPPTFLIGTIDKFVQLTWKPKARSLFGINKKGERIVSPPNLIIQDELHLISGPLGSLTGMYETLIEELTYDYRSESKPKILGATATIKAFNTQIKALFGREKSFIFPPSGISMDDNFFSNVILNEDGTYFPGRKYIGIYPITQGKLQTQVQTFSKLLMTVNNLPIESKNSFWTILSFYNTIKDIGKANSLVDQDIPYTINYNYDKSNIPLDSRRYINREKVKELTSRMNNNEIAGALQELKTDYTITKNEAIDLALASNIIEVGVDIDRLSLMTIVGQPKTTSQYIQVSGRIGRKVDENPGLVIVLYNKGNSTDKSHYEHFNEYHQQLYANVEETSITPFSYFSIERGLPAVLIGFLRQIFDYKKLGIAPNAEFINDNLNKIEDFVEKRIVKKMKLVDTTEKETLQTVYEKVLDNLTGIDYESWESKFNQSGYMVQLNEDTVVQEDQSTIITSMRNVDATSRLKVKNKRKHNYKNFF</sequence>
<dbReference type="CDD" id="cd18785">
    <property type="entry name" value="SF2_C"/>
    <property type="match status" value="1"/>
</dbReference>
<dbReference type="AlphaFoldDB" id="A0A3S7GZH6"/>
<dbReference type="EMBL" id="CP014567">
    <property type="protein sequence ID" value="AVI06556.1"/>
    <property type="molecule type" value="Genomic_DNA"/>
</dbReference>
<keyword evidence="3" id="KW-0547">Nucleotide-binding</keyword>
<dbReference type="Pfam" id="PF00271">
    <property type="entry name" value="Helicase_C"/>
    <property type="match status" value="1"/>
</dbReference>
<dbReference type="PROSITE" id="PS51194">
    <property type="entry name" value="HELICASE_CTER"/>
    <property type="match status" value="1"/>
</dbReference>
<dbReference type="EMBL" id="JAGHKT020000012">
    <property type="protein sequence ID" value="MCM5672782.1"/>
    <property type="molecule type" value="Genomic_DNA"/>
</dbReference>
<dbReference type="Proteomes" id="UP000665944">
    <property type="component" value="Unassembled WGS sequence"/>
</dbReference>
<organism evidence="2">
    <name type="scientific">Staphylococcus hominis</name>
    <dbReference type="NCBI Taxonomy" id="1290"/>
    <lineage>
        <taxon>Bacteria</taxon>
        <taxon>Bacillati</taxon>
        <taxon>Bacillota</taxon>
        <taxon>Bacilli</taxon>
        <taxon>Bacillales</taxon>
        <taxon>Staphylococcaceae</taxon>
        <taxon>Staphylococcus</taxon>
    </lineage>
</organism>
<feature type="domain" description="Helicase C-terminal" evidence="1">
    <location>
        <begin position="857"/>
        <end position="1010"/>
    </location>
</feature>
<keyword evidence="6" id="KW-1185">Reference proteome</keyword>